<reference evidence="2" key="1">
    <citation type="submission" date="2023-10" db="EMBL/GenBank/DDBJ databases">
        <title>Genome assembly of Pristionchus species.</title>
        <authorList>
            <person name="Yoshida K."/>
            <person name="Sommer R.J."/>
        </authorList>
    </citation>
    <scope>NUCLEOTIDE SEQUENCE</scope>
    <source>
        <strain evidence="2">RS0144</strain>
    </source>
</reference>
<organism evidence="2 3">
    <name type="scientific">Pristionchus entomophagus</name>
    <dbReference type="NCBI Taxonomy" id="358040"/>
    <lineage>
        <taxon>Eukaryota</taxon>
        <taxon>Metazoa</taxon>
        <taxon>Ecdysozoa</taxon>
        <taxon>Nematoda</taxon>
        <taxon>Chromadorea</taxon>
        <taxon>Rhabditida</taxon>
        <taxon>Rhabditina</taxon>
        <taxon>Diplogasteromorpha</taxon>
        <taxon>Diplogasteroidea</taxon>
        <taxon>Neodiplogasteridae</taxon>
        <taxon>Pristionchus</taxon>
    </lineage>
</organism>
<comment type="caution">
    <text evidence="2">The sequence shown here is derived from an EMBL/GenBank/DDBJ whole genome shotgun (WGS) entry which is preliminary data.</text>
</comment>
<dbReference type="AlphaFoldDB" id="A0AAV5T382"/>
<accession>A0AAV5T382</accession>
<dbReference type="EMBL" id="BTSX01000002">
    <property type="protein sequence ID" value="GMS86790.1"/>
    <property type="molecule type" value="Genomic_DNA"/>
</dbReference>
<proteinExistence type="predicted"/>
<feature type="transmembrane region" description="Helical" evidence="1">
    <location>
        <begin position="24"/>
        <end position="48"/>
    </location>
</feature>
<gene>
    <name evidence="2" type="ORF">PENTCL1PPCAC_8965</name>
</gene>
<sequence length="163" mass="18137">YPHLSRPLSLAYRTPPLDGSRMRWSLSVLTALLVILLLSELVVDASGFKDKYSRDSRRSGMKRRCHQCNMPHSCSSGSCVGDVCVKSVAASMSNTVYVSKGCENYTEHSSLPYRFEEGCKQEWVFGVESLICYCSDADYCNSSGLSIVPLLPVPLLLLLRYLP</sequence>
<protein>
    <recommendedName>
        <fullName evidence="4">Activin types I and II receptor domain-containing protein</fullName>
    </recommendedName>
</protein>
<evidence type="ECO:0000313" key="3">
    <source>
        <dbReference type="Proteomes" id="UP001432027"/>
    </source>
</evidence>
<feature type="non-terminal residue" evidence="2">
    <location>
        <position position="1"/>
    </location>
</feature>
<name>A0AAV5T382_9BILA</name>
<evidence type="ECO:0000313" key="2">
    <source>
        <dbReference type="EMBL" id="GMS86790.1"/>
    </source>
</evidence>
<evidence type="ECO:0000256" key="1">
    <source>
        <dbReference type="SAM" id="Phobius"/>
    </source>
</evidence>
<keyword evidence="3" id="KW-1185">Reference proteome</keyword>
<keyword evidence="1" id="KW-1133">Transmembrane helix</keyword>
<keyword evidence="1" id="KW-0812">Transmembrane</keyword>
<dbReference type="Proteomes" id="UP001432027">
    <property type="component" value="Unassembled WGS sequence"/>
</dbReference>
<evidence type="ECO:0008006" key="4">
    <source>
        <dbReference type="Google" id="ProtNLM"/>
    </source>
</evidence>
<keyword evidence="1" id="KW-0472">Membrane</keyword>